<dbReference type="EMBL" id="FZQP02003190">
    <property type="protein sequence ID" value="VVC97445.1"/>
    <property type="molecule type" value="Genomic_DNA"/>
</dbReference>
<feature type="non-terminal residue" evidence="1">
    <location>
        <position position="1"/>
    </location>
</feature>
<dbReference type="Proteomes" id="UP000324832">
    <property type="component" value="Unassembled WGS sequence"/>
</dbReference>
<dbReference type="AlphaFoldDB" id="A0A5E4QGM9"/>
<proteinExistence type="predicted"/>
<sequence>RSLKICTNGKCEQDIDPYSNDVIEKVKPEKVLDEPRYEVIDDLKHRFVKSQLNNMIHSEQDNNKKLNRTQTFIRNTSIINAKNDFNNTHNITSNKRSMLQKNAIEMKLNNELEINDLFNETNDVAKIDRSVFDKKDMEWNQNVLELDTHSYKVVPKPEIPRKNKRINERGLIKILSMLTKTFKKIMKQHSDIKTIHKQLYTLNDDFTKSVDVLSSKFSQFDSKYEDILKVNLDLKKIEENLKSRERYFESKERELSKNLLDFENQQRKFLAQQRQFFGVQRLMLEQNEKINLKQNLIAKTQSEISQRQNIFARILHRAKQGVITSSAKPTLKLSIARTKNISKQNEMTKIISSKLAETTEAIKINLLAKSKVKPEINFDKHIMNDKDNQSIDDLIYKYYFNNTYIDDVMRNKILTAMADKRDVTKKKEKRNEPTKLKSTLLLPVGSVKSLQRERRWIKRSKKNMKKKEKTIVTEPKETEVNKQNPFIAMATSFCTEIGQNMNLQVMNWCVEKALRRLHIMDTQFTSLVMPKTPKNKINTTDDKKNFTMKSSFEELTTDNEGVVYYDGSLHSSDLGRKIKLGDDGGDYSELMPGLDSNSKIEVDPMAFDFDAKRRANVRRINENIRKMSKM</sequence>
<organism evidence="1 2">
    <name type="scientific">Leptidea sinapis</name>
    <dbReference type="NCBI Taxonomy" id="189913"/>
    <lineage>
        <taxon>Eukaryota</taxon>
        <taxon>Metazoa</taxon>
        <taxon>Ecdysozoa</taxon>
        <taxon>Arthropoda</taxon>
        <taxon>Hexapoda</taxon>
        <taxon>Insecta</taxon>
        <taxon>Pterygota</taxon>
        <taxon>Neoptera</taxon>
        <taxon>Endopterygota</taxon>
        <taxon>Lepidoptera</taxon>
        <taxon>Glossata</taxon>
        <taxon>Ditrysia</taxon>
        <taxon>Papilionoidea</taxon>
        <taxon>Pieridae</taxon>
        <taxon>Dismorphiinae</taxon>
        <taxon>Leptidea</taxon>
    </lineage>
</organism>
<reference evidence="1 2" key="1">
    <citation type="submission" date="2017-07" db="EMBL/GenBank/DDBJ databases">
        <authorList>
            <person name="Talla V."/>
            <person name="Backstrom N."/>
        </authorList>
    </citation>
    <scope>NUCLEOTIDE SEQUENCE [LARGE SCALE GENOMIC DNA]</scope>
</reference>
<accession>A0A5E4QGM9</accession>
<name>A0A5E4QGM9_9NEOP</name>
<protein>
    <submittedName>
        <fullName evidence="1">Uncharacterized protein</fullName>
    </submittedName>
</protein>
<evidence type="ECO:0000313" key="2">
    <source>
        <dbReference type="Proteomes" id="UP000324832"/>
    </source>
</evidence>
<keyword evidence="2" id="KW-1185">Reference proteome</keyword>
<gene>
    <name evidence="1" type="ORF">LSINAPIS_LOCUS8718</name>
</gene>
<evidence type="ECO:0000313" key="1">
    <source>
        <dbReference type="EMBL" id="VVC97445.1"/>
    </source>
</evidence>